<evidence type="ECO:0000259" key="16">
    <source>
        <dbReference type="PROSITE" id="PS50975"/>
    </source>
</evidence>
<dbReference type="GO" id="GO:0006189">
    <property type="term" value="P:'de novo' IMP biosynthetic process"/>
    <property type="evidence" value="ECO:0007669"/>
    <property type="project" value="UniProtKB-UniRule"/>
</dbReference>
<dbReference type="InterPro" id="IPR011761">
    <property type="entry name" value="ATP-grasp"/>
</dbReference>
<comment type="cofactor">
    <cofactor evidence="1">
        <name>Mn(2+)</name>
        <dbReference type="ChEBI" id="CHEBI:29035"/>
    </cofactor>
</comment>
<keyword evidence="10" id="KW-0464">Manganese</keyword>
<keyword evidence="5 14" id="KW-0436">Ligase</keyword>
<protein>
    <recommendedName>
        <fullName evidence="4 14">Phosphoribosylamine--glycine ligase</fullName>
        <ecNumber evidence="4 14">6.3.4.13</ecNumber>
    </recommendedName>
    <alternativeName>
        <fullName evidence="14">GARS</fullName>
    </alternativeName>
    <alternativeName>
        <fullName evidence="12 14">Glycinamide ribonucleotide synthetase</fullName>
    </alternativeName>
    <alternativeName>
        <fullName evidence="13 14">Phosphoribosylglycinamide synthetase</fullName>
    </alternativeName>
</protein>
<dbReference type="Proteomes" id="UP000679213">
    <property type="component" value="Chromosome I"/>
</dbReference>
<evidence type="ECO:0000256" key="14">
    <source>
        <dbReference type="HAMAP-Rule" id="MF_00138"/>
    </source>
</evidence>
<dbReference type="InterPro" id="IPR037123">
    <property type="entry name" value="PRibGlycinamide_synth_C_sf"/>
</dbReference>
<keyword evidence="7 14" id="KW-0658">Purine biosynthesis</keyword>
<dbReference type="Gene3D" id="3.30.1490.20">
    <property type="entry name" value="ATP-grasp fold, A domain"/>
    <property type="match status" value="1"/>
</dbReference>
<dbReference type="InterPro" id="IPR011054">
    <property type="entry name" value="Rudment_hybrid_motif"/>
</dbReference>
<keyword evidence="6 15" id="KW-0547">Nucleotide-binding</keyword>
<sequence length="447" mass="49393">MMVRVLLIGGGARESAIAYTLKKNDEVKLYTLMKNKNPGIARLSEEIKLAKETDLNEVKSFTEKVKPDLAVVGPEAPLEAGVVDLLEDMGIPTVGPKKVAAQIETNKEFMRNLLKKYNIKGSLMFKAFEEYGEELESFIDELTEKGIKAVVKPVGLTGGKGVKVVGEQLKDNEEAKKYAKEIFETGLGGGKVLIEEKLEGVEFTLHGFVDIDSIKFTPFVQDHPHALEGDKGSITGGMGSYSCPDHNLPFMTEEDVKLAKEIMEGTVKALKEEVGGYKGILYGQFMLTKDGPKIIEYNARFGDPEAMNILAILKNDFLEICDAIVNKKLKNVDVEFENKATVCKYVVPKGYPDNPVKGEPITVDEESIEKLGAILHYASVNEENGTIYMTGSRAVAVIGVANTIEEAEKIAEEATKYIKGEVYHRSDIGKKELIKKRIETMRQLRGF</sequence>
<dbReference type="GO" id="GO:0005524">
    <property type="term" value="F:ATP binding"/>
    <property type="evidence" value="ECO:0007669"/>
    <property type="project" value="UniProtKB-UniRule"/>
</dbReference>
<dbReference type="PROSITE" id="PS50975">
    <property type="entry name" value="ATP_GRASP"/>
    <property type="match status" value="1"/>
</dbReference>
<evidence type="ECO:0000256" key="6">
    <source>
        <dbReference type="ARBA" id="ARBA00022741"/>
    </source>
</evidence>
<evidence type="ECO:0000256" key="9">
    <source>
        <dbReference type="ARBA" id="ARBA00022842"/>
    </source>
</evidence>
<accession>A0A8D6SUY1</accession>
<dbReference type="HAMAP" id="MF_00138">
    <property type="entry name" value="GARS"/>
    <property type="match status" value="1"/>
</dbReference>
<dbReference type="Gene3D" id="3.40.50.20">
    <property type="match status" value="1"/>
</dbReference>
<evidence type="ECO:0000256" key="2">
    <source>
        <dbReference type="ARBA" id="ARBA00001946"/>
    </source>
</evidence>
<evidence type="ECO:0000256" key="11">
    <source>
        <dbReference type="ARBA" id="ARBA00038345"/>
    </source>
</evidence>
<evidence type="ECO:0000256" key="10">
    <source>
        <dbReference type="ARBA" id="ARBA00023211"/>
    </source>
</evidence>
<dbReference type="PROSITE" id="PS00184">
    <property type="entry name" value="GARS"/>
    <property type="match status" value="1"/>
</dbReference>
<dbReference type="GO" id="GO:0009113">
    <property type="term" value="P:purine nucleobase biosynthetic process"/>
    <property type="evidence" value="ECO:0007669"/>
    <property type="project" value="InterPro"/>
</dbReference>
<dbReference type="Pfam" id="PF01071">
    <property type="entry name" value="GARS_A"/>
    <property type="match status" value="1"/>
</dbReference>
<evidence type="ECO:0000256" key="3">
    <source>
        <dbReference type="ARBA" id="ARBA00005174"/>
    </source>
</evidence>
<name>A0A8D6SUY1_9EURY</name>
<dbReference type="InterPro" id="IPR020561">
    <property type="entry name" value="PRibGlycinamid_synth_ATP-grasp"/>
</dbReference>
<dbReference type="InterPro" id="IPR020559">
    <property type="entry name" value="PRibGlycinamide_synth_CS"/>
</dbReference>
<dbReference type="InterPro" id="IPR000115">
    <property type="entry name" value="PRibGlycinamide_synth"/>
</dbReference>
<dbReference type="Gene3D" id="3.90.600.10">
    <property type="entry name" value="Phosphoribosylglycinamide synthetase, C-terminal domain"/>
    <property type="match status" value="1"/>
</dbReference>
<dbReference type="SUPFAM" id="SSF52440">
    <property type="entry name" value="PreATP-grasp domain"/>
    <property type="match status" value="1"/>
</dbReference>
<dbReference type="InterPro" id="IPR020562">
    <property type="entry name" value="PRibGlycinamide_synth_N"/>
</dbReference>
<evidence type="ECO:0000313" key="17">
    <source>
        <dbReference type="EMBL" id="CAB3287816.1"/>
    </source>
</evidence>
<dbReference type="EC" id="6.3.4.13" evidence="4 14"/>
<dbReference type="PANTHER" id="PTHR43472:SF1">
    <property type="entry name" value="PHOSPHORIBOSYLAMINE--GLYCINE LIGASE, CHLOROPLASTIC"/>
    <property type="match status" value="1"/>
</dbReference>
<dbReference type="InterPro" id="IPR016185">
    <property type="entry name" value="PreATP-grasp_dom_sf"/>
</dbReference>
<evidence type="ECO:0000313" key="18">
    <source>
        <dbReference type="Proteomes" id="UP000679213"/>
    </source>
</evidence>
<gene>
    <name evidence="14 17" type="primary">purD</name>
    <name evidence="17" type="ORF">MLAUSG7_0405</name>
</gene>
<evidence type="ECO:0000256" key="1">
    <source>
        <dbReference type="ARBA" id="ARBA00001936"/>
    </source>
</evidence>
<dbReference type="UniPathway" id="UPA00074">
    <property type="reaction ID" value="UER00125"/>
</dbReference>
<dbReference type="SMART" id="SM01210">
    <property type="entry name" value="GARS_C"/>
    <property type="match status" value="1"/>
</dbReference>
<dbReference type="EMBL" id="LR792632">
    <property type="protein sequence ID" value="CAB3287816.1"/>
    <property type="molecule type" value="Genomic_DNA"/>
</dbReference>
<dbReference type="PANTHER" id="PTHR43472">
    <property type="entry name" value="PHOSPHORIBOSYLAMINE--GLYCINE LIGASE"/>
    <property type="match status" value="1"/>
</dbReference>
<dbReference type="Pfam" id="PF02843">
    <property type="entry name" value="GARS_C"/>
    <property type="match status" value="1"/>
</dbReference>
<evidence type="ECO:0000256" key="4">
    <source>
        <dbReference type="ARBA" id="ARBA00013255"/>
    </source>
</evidence>
<evidence type="ECO:0000256" key="13">
    <source>
        <dbReference type="ARBA" id="ARBA00042864"/>
    </source>
</evidence>
<dbReference type="InterPro" id="IPR013815">
    <property type="entry name" value="ATP_grasp_subdomain_1"/>
</dbReference>
<evidence type="ECO:0000256" key="12">
    <source>
        <dbReference type="ARBA" id="ARBA00042242"/>
    </source>
</evidence>
<dbReference type="NCBIfam" id="TIGR00877">
    <property type="entry name" value="purD"/>
    <property type="match status" value="1"/>
</dbReference>
<feature type="domain" description="ATP-grasp" evidence="16">
    <location>
        <begin position="111"/>
        <end position="326"/>
    </location>
</feature>
<proteinExistence type="inferred from homology"/>
<keyword evidence="18" id="KW-1185">Reference proteome</keyword>
<keyword evidence="8 15" id="KW-0067">ATP-binding</keyword>
<comment type="pathway">
    <text evidence="3 14">Purine metabolism; IMP biosynthesis via de novo pathway; N(1)-(5-phospho-D-ribosyl)glycinamide from 5-phospho-alpha-D-ribose 1-diphosphate: step 2/2.</text>
</comment>
<comment type="similarity">
    <text evidence="11 14">Belongs to the GARS family.</text>
</comment>
<dbReference type="AlphaFoldDB" id="A0A8D6SUY1"/>
<dbReference type="InterPro" id="IPR020560">
    <property type="entry name" value="PRibGlycinamide_synth_C-dom"/>
</dbReference>
<dbReference type="Gene3D" id="3.30.470.20">
    <property type="entry name" value="ATP-grasp fold, B domain"/>
    <property type="match status" value="1"/>
</dbReference>
<dbReference type="GO" id="GO:0004637">
    <property type="term" value="F:phosphoribosylamine-glycine ligase activity"/>
    <property type="evidence" value="ECO:0007669"/>
    <property type="project" value="UniProtKB-UniRule"/>
</dbReference>
<comment type="cofactor">
    <cofactor evidence="2">
        <name>Mg(2+)</name>
        <dbReference type="ChEBI" id="CHEBI:18420"/>
    </cofactor>
</comment>
<dbReference type="Pfam" id="PF02844">
    <property type="entry name" value="GARS_N"/>
    <property type="match status" value="1"/>
</dbReference>
<dbReference type="SUPFAM" id="SSF56059">
    <property type="entry name" value="Glutathione synthetase ATP-binding domain-like"/>
    <property type="match status" value="1"/>
</dbReference>
<dbReference type="KEGG" id="mesg:MLAUSG7_0405"/>
<organism evidence="17 18">
    <name type="scientific">Methanocaldococcus lauensis</name>
    <dbReference type="NCBI Taxonomy" id="2546128"/>
    <lineage>
        <taxon>Archaea</taxon>
        <taxon>Methanobacteriati</taxon>
        <taxon>Methanobacteriota</taxon>
        <taxon>Methanomada group</taxon>
        <taxon>Methanococci</taxon>
        <taxon>Methanococcales</taxon>
        <taxon>Methanocaldococcaceae</taxon>
        <taxon>Methanocaldococcus</taxon>
    </lineage>
</organism>
<evidence type="ECO:0000256" key="5">
    <source>
        <dbReference type="ARBA" id="ARBA00022598"/>
    </source>
</evidence>
<dbReference type="SUPFAM" id="SSF51246">
    <property type="entry name" value="Rudiment single hybrid motif"/>
    <property type="match status" value="1"/>
</dbReference>
<reference evidence="17 18" key="1">
    <citation type="submission" date="2020-04" db="EMBL/GenBank/DDBJ databases">
        <authorList>
            <consortium name="Genoscope - CEA"/>
            <person name="William W."/>
        </authorList>
    </citation>
    <scope>NUCLEOTIDE SEQUENCE [LARGE SCALE GENOMIC DNA]</scope>
    <source>
        <strain evidence="17 18">SG7</strain>
    </source>
</reference>
<comment type="catalytic activity">
    <reaction evidence="14">
        <text>5-phospho-beta-D-ribosylamine + glycine + ATP = N(1)-(5-phospho-beta-D-ribosyl)glycinamide + ADP + phosphate + H(+)</text>
        <dbReference type="Rhea" id="RHEA:17453"/>
        <dbReference type="ChEBI" id="CHEBI:15378"/>
        <dbReference type="ChEBI" id="CHEBI:30616"/>
        <dbReference type="ChEBI" id="CHEBI:43474"/>
        <dbReference type="ChEBI" id="CHEBI:57305"/>
        <dbReference type="ChEBI" id="CHEBI:58681"/>
        <dbReference type="ChEBI" id="CHEBI:143788"/>
        <dbReference type="ChEBI" id="CHEBI:456216"/>
        <dbReference type="EC" id="6.3.4.13"/>
    </reaction>
</comment>
<dbReference type="GO" id="GO:0046872">
    <property type="term" value="F:metal ion binding"/>
    <property type="evidence" value="ECO:0007669"/>
    <property type="project" value="InterPro"/>
</dbReference>
<evidence type="ECO:0000256" key="8">
    <source>
        <dbReference type="ARBA" id="ARBA00022840"/>
    </source>
</evidence>
<keyword evidence="9" id="KW-0460">Magnesium</keyword>
<dbReference type="SMART" id="SM01209">
    <property type="entry name" value="GARS_A"/>
    <property type="match status" value="1"/>
</dbReference>
<evidence type="ECO:0000256" key="15">
    <source>
        <dbReference type="PROSITE-ProRule" id="PRU00409"/>
    </source>
</evidence>
<evidence type="ECO:0000256" key="7">
    <source>
        <dbReference type="ARBA" id="ARBA00022755"/>
    </source>
</evidence>